<evidence type="ECO:0000313" key="5">
    <source>
        <dbReference type="Proteomes" id="UP000298663"/>
    </source>
</evidence>
<keyword evidence="5" id="KW-1185">Reference proteome</keyword>
<keyword evidence="1" id="KW-1015">Disulfide bond</keyword>
<feature type="signal peptide" evidence="2">
    <location>
        <begin position="1"/>
        <end position="18"/>
    </location>
</feature>
<dbReference type="Pfam" id="PF01549">
    <property type="entry name" value="ShK"/>
    <property type="match status" value="1"/>
</dbReference>
<evidence type="ECO:0000256" key="1">
    <source>
        <dbReference type="PROSITE-ProRule" id="PRU00076"/>
    </source>
</evidence>
<dbReference type="OrthoDB" id="58529at2759"/>
<feature type="domain" description="EGF-like" evidence="3">
    <location>
        <begin position="35"/>
        <end position="74"/>
    </location>
</feature>
<evidence type="ECO:0000256" key="2">
    <source>
        <dbReference type="SAM" id="SignalP"/>
    </source>
</evidence>
<dbReference type="InterPro" id="IPR012674">
    <property type="entry name" value="Calycin"/>
</dbReference>
<dbReference type="Pfam" id="PF08768">
    <property type="entry name" value="THAP4_heme-bd"/>
    <property type="match status" value="1"/>
</dbReference>
<dbReference type="AlphaFoldDB" id="A0A4U5NRV0"/>
<dbReference type="Proteomes" id="UP000298663">
    <property type="component" value="Unassembled WGS sequence"/>
</dbReference>
<keyword evidence="1" id="KW-0245">EGF-like domain</keyword>
<comment type="caution">
    <text evidence="1">Lacks conserved residue(s) required for the propagation of feature annotation.</text>
</comment>
<keyword evidence="2" id="KW-0732">Signal</keyword>
<dbReference type="EMBL" id="AZBU02000003">
    <property type="protein sequence ID" value="TKR86387.1"/>
    <property type="molecule type" value="Genomic_DNA"/>
</dbReference>
<proteinExistence type="predicted"/>
<dbReference type="PANTHER" id="PTHR15854:SF17">
    <property type="entry name" value="SHKT DOMAIN-CONTAINING PROTEIN"/>
    <property type="match status" value="1"/>
</dbReference>
<accession>A0A4U5NRV0</accession>
<feature type="disulfide bond" evidence="1">
    <location>
        <begin position="64"/>
        <end position="73"/>
    </location>
</feature>
<dbReference type="InterPro" id="IPR000742">
    <property type="entry name" value="EGF"/>
</dbReference>
<gene>
    <name evidence="4" type="ORF">L596_010988</name>
</gene>
<evidence type="ECO:0000259" key="3">
    <source>
        <dbReference type="PROSITE" id="PS50026"/>
    </source>
</evidence>
<comment type="caution">
    <text evidence="4">The sequence shown here is derived from an EMBL/GenBank/DDBJ whole genome shotgun (WGS) entry which is preliminary data.</text>
</comment>
<dbReference type="PANTHER" id="PTHR15854">
    <property type="entry name" value="THAP4 PROTEIN"/>
    <property type="match status" value="1"/>
</dbReference>
<dbReference type="CDD" id="cd00053">
    <property type="entry name" value="EGF"/>
    <property type="match status" value="1"/>
</dbReference>
<protein>
    <recommendedName>
        <fullName evidence="3">EGF-like domain-containing protein</fullName>
    </recommendedName>
</protein>
<evidence type="ECO:0000313" key="4">
    <source>
        <dbReference type="EMBL" id="TKR86387.1"/>
    </source>
</evidence>
<sequence>MILRISFVLLVFIQLTLARKATSQRRASPVATKAVIHFCDAGVPGTCGPYGVCVKKDSGNRCKCPDGWMGRGCKRPCQDVYRSCERWYEERRCVWTRPISPFFEDNCAFSCGRCQSNGRKLNLALPPVLEFLAWFIGRWETETTTGDRFPVSMSGPYKETLEVQISDVPSFDRPPLNISVVATTKDPQNPDSHREFGFMTVKPFLEDTGFAEFDKPDKGDDLVAIEMTSNTGLITIEEGILKGTEINFEVRYKKSFFGSTHPTVPKSATRNFRILNENLLEERVVVENVFGQRRKWLKRYRKTFDYLQDF</sequence>
<dbReference type="Gene3D" id="2.40.128.20">
    <property type="match status" value="1"/>
</dbReference>
<dbReference type="InterPro" id="IPR045165">
    <property type="entry name" value="Nitrobindin"/>
</dbReference>
<dbReference type="InterPro" id="IPR003582">
    <property type="entry name" value="ShKT_dom"/>
</dbReference>
<dbReference type="PROSITE" id="PS00022">
    <property type="entry name" value="EGF_1"/>
    <property type="match status" value="1"/>
</dbReference>
<dbReference type="PROSITE" id="PS50026">
    <property type="entry name" value="EGF_3"/>
    <property type="match status" value="1"/>
</dbReference>
<reference evidence="4 5" key="2">
    <citation type="journal article" date="2019" name="G3 (Bethesda)">
        <title>Hybrid Assembly of the Genome of the Entomopathogenic Nematode Steinernema carpocapsae Identifies the X-Chromosome.</title>
        <authorList>
            <person name="Serra L."/>
            <person name="Macchietto M."/>
            <person name="Macias-Munoz A."/>
            <person name="McGill C.J."/>
            <person name="Rodriguez I.M."/>
            <person name="Rodriguez B."/>
            <person name="Murad R."/>
            <person name="Mortazavi A."/>
        </authorList>
    </citation>
    <scope>NUCLEOTIDE SEQUENCE [LARGE SCALE GENOMIC DNA]</scope>
    <source>
        <strain evidence="4 5">ALL</strain>
    </source>
</reference>
<organism evidence="4 5">
    <name type="scientific">Steinernema carpocapsae</name>
    <name type="common">Entomopathogenic nematode</name>
    <dbReference type="NCBI Taxonomy" id="34508"/>
    <lineage>
        <taxon>Eukaryota</taxon>
        <taxon>Metazoa</taxon>
        <taxon>Ecdysozoa</taxon>
        <taxon>Nematoda</taxon>
        <taxon>Chromadorea</taxon>
        <taxon>Rhabditida</taxon>
        <taxon>Tylenchina</taxon>
        <taxon>Panagrolaimomorpha</taxon>
        <taxon>Strongyloidoidea</taxon>
        <taxon>Steinernematidae</taxon>
        <taxon>Steinernema</taxon>
    </lineage>
</organism>
<dbReference type="SUPFAM" id="SSF50814">
    <property type="entry name" value="Lipocalins"/>
    <property type="match status" value="1"/>
</dbReference>
<reference evidence="4 5" key="1">
    <citation type="journal article" date="2015" name="Genome Biol.">
        <title>Comparative genomics of Steinernema reveals deeply conserved gene regulatory networks.</title>
        <authorList>
            <person name="Dillman A.R."/>
            <person name="Macchietto M."/>
            <person name="Porter C.F."/>
            <person name="Rogers A."/>
            <person name="Williams B."/>
            <person name="Antoshechkin I."/>
            <person name="Lee M.M."/>
            <person name="Goodwin Z."/>
            <person name="Lu X."/>
            <person name="Lewis E.E."/>
            <person name="Goodrich-Blair H."/>
            <person name="Stock S.P."/>
            <person name="Adams B.J."/>
            <person name="Sternberg P.W."/>
            <person name="Mortazavi A."/>
        </authorList>
    </citation>
    <scope>NUCLEOTIDE SEQUENCE [LARGE SCALE GENOMIC DNA]</scope>
    <source>
        <strain evidence="4 5">ALL</strain>
    </source>
</reference>
<dbReference type="InterPro" id="IPR014878">
    <property type="entry name" value="THAP4-like_heme-bd"/>
</dbReference>
<feature type="chain" id="PRO_5020689099" description="EGF-like domain-containing protein" evidence="2">
    <location>
        <begin position="19"/>
        <end position="310"/>
    </location>
</feature>
<name>A0A4U5NRV0_STECR</name>